<organism evidence="1 2">
    <name type="scientific">Candidatus Nitrospira kreftii</name>
    <dbReference type="NCBI Taxonomy" id="2652173"/>
    <lineage>
        <taxon>Bacteria</taxon>
        <taxon>Pseudomonadati</taxon>
        <taxon>Nitrospirota</taxon>
        <taxon>Nitrospiria</taxon>
        <taxon>Nitrospirales</taxon>
        <taxon>Nitrospiraceae</taxon>
        <taxon>Nitrospira</taxon>
    </lineage>
</organism>
<gene>
    <name evidence="1" type="ORF">Nkreftii_000429</name>
</gene>
<name>A0A7S8IY78_9BACT</name>
<dbReference type="KEGG" id="nkf:Nkreftii_000429"/>
<evidence type="ECO:0000313" key="1">
    <source>
        <dbReference type="EMBL" id="QPD02655.1"/>
    </source>
</evidence>
<dbReference type="Proteomes" id="UP000593737">
    <property type="component" value="Chromosome"/>
</dbReference>
<evidence type="ECO:0000313" key="2">
    <source>
        <dbReference type="Proteomes" id="UP000593737"/>
    </source>
</evidence>
<sequence length="69" mass="7853">MIPDTNNARPFRSSMFPVGRALVETRVSPSWRLFQGRRPSQKNRRAARVGNGTRMAIAMLKRLQARGDI</sequence>
<reference evidence="1 2" key="1">
    <citation type="journal article" date="2020" name="ISME J.">
        <title>Enrichment and physiological characterization of a novel comammox Nitrospira indicates ammonium inhibition of complete nitrification.</title>
        <authorList>
            <person name="Sakoula D."/>
            <person name="Koch H."/>
            <person name="Frank J."/>
            <person name="Jetten M.S.M."/>
            <person name="van Kessel M.A.H.J."/>
            <person name="Lucker S."/>
        </authorList>
    </citation>
    <scope>NUCLEOTIDE SEQUENCE [LARGE SCALE GENOMIC DNA]</scope>
    <source>
        <strain evidence="1">Comreactor17</strain>
    </source>
</reference>
<dbReference type="EMBL" id="CP047423">
    <property type="protein sequence ID" value="QPD02655.1"/>
    <property type="molecule type" value="Genomic_DNA"/>
</dbReference>
<proteinExistence type="predicted"/>
<protein>
    <submittedName>
        <fullName evidence="1">Uncharacterized protein</fullName>
    </submittedName>
</protein>
<dbReference type="AlphaFoldDB" id="A0A7S8IY78"/>
<accession>A0A7S8IY78</accession>